<evidence type="ECO:0000313" key="3">
    <source>
        <dbReference type="Proteomes" id="UP001061298"/>
    </source>
</evidence>
<dbReference type="Pfam" id="PF19692">
    <property type="entry name" value="DUF6193"/>
    <property type="match status" value="1"/>
</dbReference>
<accession>A0ABY6EFX6</accession>
<proteinExistence type="predicted"/>
<feature type="region of interest" description="Disordered" evidence="1">
    <location>
        <begin position="74"/>
        <end position="106"/>
    </location>
</feature>
<dbReference type="InterPro" id="IPR045682">
    <property type="entry name" value="DUF6193"/>
</dbReference>
<dbReference type="EMBL" id="CP106793">
    <property type="protein sequence ID" value="UXY24818.1"/>
    <property type="molecule type" value="Genomic_DNA"/>
</dbReference>
<dbReference type="Proteomes" id="UP001061298">
    <property type="component" value="Chromosome"/>
</dbReference>
<organism evidence="2 3">
    <name type="scientific">Streptomyces cynarae</name>
    <dbReference type="NCBI Taxonomy" id="2981134"/>
    <lineage>
        <taxon>Bacteria</taxon>
        <taxon>Bacillati</taxon>
        <taxon>Actinomycetota</taxon>
        <taxon>Actinomycetes</taxon>
        <taxon>Kitasatosporales</taxon>
        <taxon>Streptomycetaceae</taxon>
        <taxon>Streptomyces</taxon>
    </lineage>
</organism>
<keyword evidence="3" id="KW-1185">Reference proteome</keyword>
<dbReference type="RefSeq" id="WP_263235041.1">
    <property type="nucleotide sequence ID" value="NZ_CP106793.1"/>
</dbReference>
<gene>
    <name evidence="2" type="ORF">N8I84_40290</name>
</gene>
<protein>
    <submittedName>
        <fullName evidence="2">DUF6193 family natural product biosynthesis protein</fullName>
    </submittedName>
</protein>
<sequence length="106" mass="11181">MRFSTTTRPRLTAVGPCLLANSDGTYAVGRSLTSDDLSRFATAHQAVAIAVRHLPAGPGPFALGELPFRIPGGVTRDNDMPGCSSAMLEESTERQGAPLSRPRGSR</sequence>
<evidence type="ECO:0000313" key="2">
    <source>
        <dbReference type="EMBL" id="UXY24818.1"/>
    </source>
</evidence>
<reference evidence="2" key="1">
    <citation type="submission" date="2022-10" db="EMBL/GenBank/DDBJ databases">
        <authorList>
            <person name="Mo P."/>
        </authorList>
    </citation>
    <scope>NUCLEOTIDE SEQUENCE</scope>
    <source>
        <strain evidence="2">HUAS 13-4</strain>
    </source>
</reference>
<name>A0ABY6EFX6_9ACTN</name>
<evidence type="ECO:0000256" key="1">
    <source>
        <dbReference type="SAM" id="MobiDB-lite"/>
    </source>
</evidence>